<feature type="domain" description="Peptidase S8/S53" evidence="6">
    <location>
        <begin position="116"/>
        <end position="313"/>
    </location>
</feature>
<dbReference type="GO" id="GO:0004252">
    <property type="term" value="F:serine-type endopeptidase activity"/>
    <property type="evidence" value="ECO:0007669"/>
    <property type="project" value="UniProtKB-UniRule"/>
</dbReference>
<feature type="active site" description="Charge relay system" evidence="5">
    <location>
        <position position="519"/>
    </location>
</feature>
<accession>A0A7X0VSY0</accession>
<dbReference type="PANTHER" id="PTHR43806:SF11">
    <property type="entry name" value="CEREVISIN-RELATED"/>
    <property type="match status" value="1"/>
</dbReference>
<dbReference type="InterPro" id="IPR023827">
    <property type="entry name" value="Peptidase_S8_Asp-AS"/>
</dbReference>
<evidence type="ECO:0000256" key="3">
    <source>
        <dbReference type="ARBA" id="ARBA00022801"/>
    </source>
</evidence>
<keyword evidence="3 5" id="KW-0378">Hydrolase</keyword>
<feature type="active site" description="Charge relay system" evidence="5">
    <location>
        <position position="1281"/>
    </location>
</feature>
<dbReference type="RefSeq" id="WP_185164478.1">
    <property type="nucleotide sequence ID" value="NZ_JACKWY010000005.1"/>
</dbReference>
<feature type="active site" description="Charge relay system" evidence="5">
    <location>
        <position position="702"/>
    </location>
</feature>
<dbReference type="GO" id="GO:0006508">
    <property type="term" value="P:proteolysis"/>
    <property type="evidence" value="ECO:0007669"/>
    <property type="project" value="UniProtKB-KW"/>
</dbReference>
<dbReference type="InterPro" id="IPR015500">
    <property type="entry name" value="Peptidase_S8_subtilisin-rel"/>
</dbReference>
<gene>
    <name evidence="7" type="ORF">H7E68_09880</name>
</gene>
<keyword evidence="4 5" id="KW-0720">Serine protease</keyword>
<dbReference type="Proteomes" id="UP000585258">
    <property type="component" value="Unassembled WGS sequence"/>
</dbReference>
<feature type="domain" description="Peptidase S8/S53" evidence="6">
    <location>
        <begin position="1025"/>
        <end position="1151"/>
    </location>
</feature>
<feature type="active site" description="Charge relay system" evidence="5">
    <location>
        <position position="197"/>
    </location>
</feature>
<keyword evidence="2 5" id="KW-0645">Protease</keyword>
<evidence type="ECO:0000256" key="4">
    <source>
        <dbReference type="ARBA" id="ARBA00022825"/>
    </source>
</evidence>
<feature type="active site" description="Charge relay system" evidence="5">
    <location>
        <position position="1096"/>
    </location>
</feature>
<proteinExistence type="inferred from homology"/>
<dbReference type="PANTHER" id="PTHR43806">
    <property type="entry name" value="PEPTIDASE S8"/>
    <property type="match status" value="1"/>
</dbReference>
<dbReference type="EMBL" id="JACKWY010000005">
    <property type="protein sequence ID" value="MBB6715036.1"/>
    <property type="molecule type" value="Genomic_DNA"/>
</dbReference>
<evidence type="ECO:0000256" key="2">
    <source>
        <dbReference type="ARBA" id="ARBA00022670"/>
    </source>
</evidence>
<dbReference type="SUPFAM" id="SSF52743">
    <property type="entry name" value="Subtilisin-like"/>
    <property type="match status" value="3"/>
</dbReference>
<dbReference type="InterPro" id="IPR050131">
    <property type="entry name" value="Peptidase_S8_subtilisin-like"/>
</dbReference>
<feature type="domain" description="Peptidase S8/S53" evidence="6">
    <location>
        <begin position="454"/>
        <end position="574"/>
    </location>
</feature>
<dbReference type="Gene3D" id="2.60.120.1290">
    <property type="match status" value="3"/>
</dbReference>
<dbReference type="PRINTS" id="PR00723">
    <property type="entry name" value="SUBTILISIN"/>
</dbReference>
<comment type="similarity">
    <text evidence="1 5">Belongs to the peptidase S8 family.</text>
</comment>
<comment type="caution">
    <text evidence="7">The sequence shown here is derived from an EMBL/GenBank/DDBJ whole genome shotgun (WGS) entry which is preliminary data.</text>
</comment>
<evidence type="ECO:0000313" key="7">
    <source>
        <dbReference type="EMBL" id="MBB6715036.1"/>
    </source>
</evidence>
<dbReference type="PROSITE" id="PS00136">
    <property type="entry name" value="SUBTILASE_ASP"/>
    <property type="match status" value="3"/>
</dbReference>
<name>A0A7X0VSY0_9CLOT</name>
<evidence type="ECO:0000313" key="8">
    <source>
        <dbReference type="Proteomes" id="UP000585258"/>
    </source>
</evidence>
<evidence type="ECO:0000256" key="5">
    <source>
        <dbReference type="PROSITE-ProRule" id="PRU01240"/>
    </source>
</evidence>
<dbReference type="Gene3D" id="3.40.50.200">
    <property type="entry name" value="Peptidase S8/S53 domain"/>
    <property type="match status" value="3"/>
</dbReference>
<feature type="active site" description="Charge relay system" evidence="5">
    <location>
        <position position="1353"/>
    </location>
</feature>
<dbReference type="InterPro" id="IPR034045">
    <property type="entry name" value="Pep_S8_CspA-like"/>
</dbReference>
<dbReference type="Pfam" id="PF00082">
    <property type="entry name" value="Peptidase_S8"/>
    <property type="match status" value="6"/>
</dbReference>
<feature type="domain" description="Peptidase S8/S53" evidence="6">
    <location>
        <begin position="693"/>
        <end position="892"/>
    </location>
</feature>
<organism evidence="7 8">
    <name type="scientific">Clostridium gasigenes</name>
    <dbReference type="NCBI Taxonomy" id="94869"/>
    <lineage>
        <taxon>Bacteria</taxon>
        <taxon>Bacillati</taxon>
        <taxon>Bacillota</taxon>
        <taxon>Clostridia</taxon>
        <taxon>Eubacteriales</taxon>
        <taxon>Clostridiaceae</taxon>
        <taxon>Clostridium</taxon>
    </lineage>
</organism>
<feature type="domain" description="Peptidase S8/S53" evidence="6">
    <location>
        <begin position="1609"/>
        <end position="1730"/>
    </location>
</feature>
<feature type="active site" description="Charge relay system" evidence="5">
    <location>
        <position position="125"/>
    </location>
</feature>
<feature type="active site" description="Charge relay system" evidence="5">
    <location>
        <position position="774"/>
    </location>
</feature>
<feature type="domain" description="Peptidase S8/S53" evidence="6">
    <location>
        <begin position="1272"/>
        <end position="1389"/>
    </location>
</feature>
<dbReference type="InterPro" id="IPR000209">
    <property type="entry name" value="Peptidase_S8/S53_dom"/>
</dbReference>
<evidence type="ECO:0000259" key="6">
    <source>
        <dbReference type="Pfam" id="PF00082"/>
    </source>
</evidence>
<dbReference type="CDD" id="cd07478">
    <property type="entry name" value="Peptidases_S8_CspA-like"/>
    <property type="match status" value="3"/>
</dbReference>
<evidence type="ECO:0000256" key="1">
    <source>
        <dbReference type="ARBA" id="ARBA00011073"/>
    </source>
</evidence>
<sequence>MMGVVSIKNNKINIKDQRQVTEDILIDENASYAIIEYAGDIVSAISKLTNARVFVLDENRALLSVVGMDIDEVVSKFPDVIIYINPVGIYTLTYTSPVVASGAEQFHNNLYLPLDGEGVIVGIVDTGIDYLNEEFINPEGTSRILSIWDQTINTGKRPDGEPIGSEYSRADINNAINAKNQGADPYDIVPSRDEIGHGTNMAGIVGGRGVQTQFVGTAPKCDLAVVKLLPASKKVREEFYVYGNTPTYSSVAIYLGIKYLYELALKLEKPIVILVPLGYGMGSHDGLALNERYIDEISRIRGIAVVVSTGNEGDSDTHTSGVLAKEGEVGNIELIVDNNQKNLRFEIWISKPDKLTLSITSPSGEIIDRIPPRNKKITEINFIYEKTKMFIQYLKPEEISGDEKITIVATNITGGIWNFKIVGELVSVGIYNAYLPQQEILAPNTKFLRPDPNGTLMIPSTSRYAISVGFYDQTNNAIEVQSGRGYTRDGRIKPEIVAGGVNALTTSVGGGTEIVSGSSVAAAVVAGCCALIFQWGIIDGKDKGMYSIKLKTYLIRGAQKRQGDEYPNPQWGFGSISMKGVFDNIRGLGQQESRETPTKINYFFAMNNRSDLIEYKGDIANALKRFPNTDVYIIDEKRAVITVPYEIYSDVLRLTPEIIYADPNAPFTTCDISPVEASGATVFHNNVYLPLDGSGVIVGIIDTGIDYLNEEFINEDGTSRILVIVDRTIEEKLAESQGPIGVVYTQDDINRAIEAKKNGGDPYAIVPSKDEIGHGTNMAGIVAARGANPDIVGVAPRCNLAIIKLSPVNEAFRNYYGIYGSQSAYQKSGILLGIRHLYNLAVQLKKPIVIYIPLGSNTGPHNGDAFIEKYISEISKYNGVAVVVPTGNQGNTDTHTSGIIENKGDTATIEIEIGRNQKDIRIEIWISKPDKVALSITSPTGEVIRKISPKLKSITDITFVYEETKMTIEYFIPEELSGDQKIIISARNIKEGIWQFELIGELIIVGKYDAWIIQRELLAPNTKFLSSTSNTTLTNPGTSNGAITVAFYNQNNNSIVPESGKGYTRDNRIKPDIAAGGINAITTAANGGTQIVSGSSVAGAVTAGACALLFQWGIIDGNDTTMYAIKVKTYLIRGASKRAGDIYPNPQWGYGMLNIKGIFDNIRGVENKESRQVPIYKKVNYFLKESNMNIMLEYRGDIVNAIKKFPDSDVYVIDERRAFIAIPYELVNKVLNTTPEIVYADPGSALTLCDISPVVASEAPLFYNNEYLPLDGSGVIVGIIDTGIDYLNEEFINKDGTSRIVSIYDQNIEGDTLPPEILAGSIYTQEDINKAIQAKKNGEDPYAIVPSKDEIGHGTNMAGIIGARGANPELIGVAPNCSIAVVKMRPGNKAFRDFYALYGDEVSYKNTALFLGQRYLYMLASKLNKPIVIYSGTGTNNGSHTGESFTERYSDEITSFIGVAVVYPTGNQGNTATHTSGTIKKTGDMSIIELKIGENQKDIRIEIWISKPDKVSLTITSPTGEVIKRIPPKLKEVTDITFVYEETRMTIEYFIPEEISGDQKIVITARNIRDGIWQFKLIGELIVVGKYDSWISQRELLAPDTRFLRPDPNTTLTLPGTSINAITVAYYNQNNNSIIPQSGRGYTRNDMIKPDIAAGGINAKTAAVGGTTKIISGSSVAGAVVAGACALLFQWGIIDGNDPTMYATKLKTYLIRGAEKRPGDVYPNPQWGYGMLNLKGVFDNVRGGNNNKYTDDNRMIESPMNEYYVGNLFIRLPEDF</sequence>
<dbReference type="InterPro" id="IPR036852">
    <property type="entry name" value="Peptidase_S8/S53_dom_sf"/>
</dbReference>
<reference evidence="7 8" key="1">
    <citation type="submission" date="2020-08" db="EMBL/GenBank/DDBJ databases">
        <title>Clostridia isolated from Swiss meat.</title>
        <authorList>
            <person name="Wambui J."/>
            <person name="Stevens M.J.A."/>
            <person name="Stephan R."/>
        </authorList>
    </citation>
    <scope>NUCLEOTIDE SEQUENCE [LARGE SCALE GENOMIC DNA]</scope>
    <source>
        <strain evidence="7 8">CM001</strain>
    </source>
</reference>
<dbReference type="PROSITE" id="PS51892">
    <property type="entry name" value="SUBTILASE"/>
    <property type="match status" value="3"/>
</dbReference>
<protein>
    <submittedName>
        <fullName evidence="7">S8 family peptidase</fullName>
    </submittedName>
</protein>
<feature type="active site" description="Charge relay system" evidence="5">
    <location>
        <position position="1675"/>
    </location>
</feature>